<evidence type="ECO:0000313" key="1">
    <source>
        <dbReference type="EMBL" id="CAF1066829.1"/>
    </source>
</evidence>
<dbReference type="EMBL" id="CAJNOM010001223">
    <property type="protein sequence ID" value="CAF1599042.1"/>
    <property type="molecule type" value="Genomic_DNA"/>
</dbReference>
<evidence type="ECO:0000313" key="4">
    <source>
        <dbReference type="EMBL" id="CAF1599042.1"/>
    </source>
</evidence>
<comment type="caution">
    <text evidence="3">The sequence shown here is derived from an EMBL/GenBank/DDBJ whole genome shotgun (WGS) entry which is preliminary data.</text>
</comment>
<proteinExistence type="predicted"/>
<accession>A0A816AH86</accession>
<dbReference type="AlphaFoldDB" id="A0A816AH86"/>
<organism evidence="3 5">
    <name type="scientific">Adineta steineri</name>
    <dbReference type="NCBI Taxonomy" id="433720"/>
    <lineage>
        <taxon>Eukaryota</taxon>
        <taxon>Metazoa</taxon>
        <taxon>Spiralia</taxon>
        <taxon>Gnathifera</taxon>
        <taxon>Rotifera</taxon>
        <taxon>Eurotatoria</taxon>
        <taxon>Bdelloidea</taxon>
        <taxon>Adinetida</taxon>
        <taxon>Adinetidae</taxon>
        <taxon>Adineta</taxon>
    </lineage>
</organism>
<gene>
    <name evidence="1" type="ORF">BJG266_LOCUS19479</name>
    <name evidence="2" type="ORF">BJG266_LOCUS35278</name>
    <name evidence="3" type="ORF">QVE165_LOCUS51747</name>
    <name evidence="4" type="ORF">QVE165_LOCUS52334</name>
</gene>
<dbReference type="OrthoDB" id="2018754at2759"/>
<evidence type="ECO:0000313" key="3">
    <source>
        <dbReference type="EMBL" id="CAF1594943.1"/>
    </source>
</evidence>
<sequence>MGLKQYSEMIYVFDLLLSAIRFQQLILTIGETLLKKHFSTISSKNFQEIISYITDSNILNRLQQILTTSDNNYSNLFTSIDSPYLLDIICAA</sequence>
<dbReference type="EMBL" id="CAJNOI010000105">
    <property type="protein sequence ID" value="CAF1066829.1"/>
    <property type="molecule type" value="Genomic_DNA"/>
</dbReference>
<dbReference type="EMBL" id="CAJNOI010000871">
    <property type="protein sequence ID" value="CAF1357008.1"/>
    <property type="molecule type" value="Genomic_DNA"/>
</dbReference>
<keyword evidence="5" id="KW-1185">Reference proteome</keyword>
<name>A0A816AH86_9BILA</name>
<protein>
    <submittedName>
        <fullName evidence="3">Uncharacterized protein</fullName>
    </submittedName>
</protein>
<reference evidence="3" key="1">
    <citation type="submission" date="2021-02" db="EMBL/GenBank/DDBJ databases">
        <authorList>
            <person name="Nowell W R."/>
        </authorList>
    </citation>
    <scope>NUCLEOTIDE SEQUENCE</scope>
</reference>
<dbReference type="Proteomes" id="UP000663877">
    <property type="component" value="Unassembled WGS sequence"/>
</dbReference>
<evidence type="ECO:0000313" key="2">
    <source>
        <dbReference type="EMBL" id="CAF1357008.1"/>
    </source>
</evidence>
<dbReference type="EMBL" id="CAJNOM010001147">
    <property type="protein sequence ID" value="CAF1594943.1"/>
    <property type="molecule type" value="Genomic_DNA"/>
</dbReference>
<evidence type="ECO:0000313" key="5">
    <source>
        <dbReference type="Proteomes" id="UP000663832"/>
    </source>
</evidence>
<dbReference type="Proteomes" id="UP000663832">
    <property type="component" value="Unassembled WGS sequence"/>
</dbReference>